<feature type="domain" description="Ketoreductase" evidence="4">
    <location>
        <begin position="45"/>
        <end position="193"/>
    </location>
</feature>
<dbReference type="SMART" id="SM00822">
    <property type="entry name" value="PKS_KR"/>
    <property type="match status" value="1"/>
</dbReference>
<dbReference type="Gene3D" id="3.40.50.720">
    <property type="entry name" value="NAD(P)-binding Rossmann-like Domain"/>
    <property type="match status" value="1"/>
</dbReference>
<protein>
    <submittedName>
        <fullName evidence="5">SDR family oxidoreductase</fullName>
    </submittedName>
</protein>
<evidence type="ECO:0000256" key="3">
    <source>
        <dbReference type="RuleBase" id="RU000363"/>
    </source>
</evidence>
<dbReference type="InterPro" id="IPR020904">
    <property type="entry name" value="Sc_DH/Rdtase_CS"/>
</dbReference>
<dbReference type="PROSITE" id="PS00061">
    <property type="entry name" value="ADH_SHORT"/>
    <property type="match status" value="1"/>
</dbReference>
<dbReference type="PRINTS" id="PR00080">
    <property type="entry name" value="SDRFAMILY"/>
</dbReference>
<dbReference type="Proteomes" id="UP000644147">
    <property type="component" value="Unassembled WGS sequence"/>
</dbReference>
<comment type="caution">
    <text evidence="5">The sequence shown here is derived from an EMBL/GenBank/DDBJ whole genome shotgun (WGS) entry which is preliminary data.</text>
</comment>
<evidence type="ECO:0000313" key="6">
    <source>
        <dbReference type="Proteomes" id="UP000644147"/>
    </source>
</evidence>
<dbReference type="EMBL" id="JAEHFX010000002">
    <property type="protein sequence ID" value="MBK0402457.1"/>
    <property type="molecule type" value="Genomic_DNA"/>
</dbReference>
<evidence type="ECO:0000256" key="1">
    <source>
        <dbReference type="ARBA" id="ARBA00006484"/>
    </source>
</evidence>
<dbReference type="Pfam" id="PF00106">
    <property type="entry name" value="adh_short"/>
    <property type="match status" value="1"/>
</dbReference>
<dbReference type="PANTHER" id="PTHR44196">
    <property type="entry name" value="DEHYDROGENASE/REDUCTASE SDR FAMILY MEMBER 7B"/>
    <property type="match status" value="1"/>
</dbReference>
<reference evidence="5 6" key="1">
    <citation type="submission" date="2020-12" db="EMBL/GenBank/DDBJ databases">
        <title>Bacterial novel species Adhaeribacter sp. BT258 isolated from soil.</title>
        <authorList>
            <person name="Jung H.-Y."/>
        </authorList>
    </citation>
    <scope>NUCLEOTIDE SEQUENCE [LARGE SCALE GENOMIC DNA]</scope>
    <source>
        <strain evidence="5 6">BT258</strain>
    </source>
</reference>
<sequence length="348" mass="37672">MLRTLSLTSMNKQYRSLFWLGAGAGALLALRAVTKKINAYSFQGKVVIITGGSRGIGLAIARILAEEGARLAICARTAHQLKTASEALTDLGAEVLAVPCDLTDRKQAEAFIQRVKTHYGQVDVLINNAGIIQAGPLEAMALPDFENAMSTHFWAPLYTMLSVIPEMKARGTGRIVNIASVGGKVSVPHIVPYSASKFALVGLSRGFRHELKKDGIKVTTINPGLTRSGSNVNILVKGQAEKEYAWFTTMGSSLLTSSSVENTARQIVEACRYGEAEIVTNLPARLLILANDLFPELTSDILSLSSQYILPDPSDNKSEKTGLESDSKLVPEHLRKRSFKAALENNEF</sequence>
<organism evidence="5 6">
    <name type="scientific">Adhaeribacter terrigena</name>
    <dbReference type="NCBI Taxonomy" id="2793070"/>
    <lineage>
        <taxon>Bacteria</taxon>
        <taxon>Pseudomonadati</taxon>
        <taxon>Bacteroidota</taxon>
        <taxon>Cytophagia</taxon>
        <taxon>Cytophagales</taxon>
        <taxon>Hymenobacteraceae</taxon>
        <taxon>Adhaeribacter</taxon>
    </lineage>
</organism>
<evidence type="ECO:0000313" key="5">
    <source>
        <dbReference type="EMBL" id="MBK0402457.1"/>
    </source>
</evidence>
<keyword evidence="2" id="KW-0560">Oxidoreductase</keyword>
<proteinExistence type="inferred from homology"/>
<comment type="similarity">
    <text evidence="1 3">Belongs to the short-chain dehydrogenases/reductases (SDR) family.</text>
</comment>
<accession>A0ABS1BZW2</accession>
<dbReference type="PRINTS" id="PR00081">
    <property type="entry name" value="GDHRDH"/>
</dbReference>
<evidence type="ECO:0000256" key="2">
    <source>
        <dbReference type="ARBA" id="ARBA00023002"/>
    </source>
</evidence>
<dbReference type="CDD" id="cd05233">
    <property type="entry name" value="SDR_c"/>
    <property type="match status" value="1"/>
</dbReference>
<dbReference type="InterPro" id="IPR057326">
    <property type="entry name" value="KR_dom"/>
</dbReference>
<dbReference type="InterPro" id="IPR036291">
    <property type="entry name" value="NAD(P)-bd_dom_sf"/>
</dbReference>
<dbReference type="InterPro" id="IPR002347">
    <property type="entry name" value="SDR_fam"/>
</dbReference>
<name>A0ABS1BZW2_9BACT</name>
<keyword evidence="6" id="KW-1185">Reference proteome</keyword>
<gene>
    <name evidence="5" type="ORF">I5M27_05635</name>
</gene>
<dbReference type="SUPFAM" id="SSF51735">
    <property type="entry name" value="NAD(P)-binding Rossmann-fold domains"/>
    <property type="match status" value="1"/>
</dbReference>
<dbReference type="PANTHER" id="PTHR44196:SF1">
    <property type="entry name" value="DEHYDROGENASE_REDUCTASE SDR FAMILY MEMBER 7B"/>
    <property type="match status" value="1"/>
</dbReference>
<evidence type="ECO:0000259" key="4">
    <source>
        <dbReference type="SMART" id="SM00822"/>
    </source>
</evidence>